<name>A0A645DYX9_9ZZZZ</name>
<dbReference type="InterPro" id="IPR010918">
    <property type="entry name" value="PurM-like_C_dom"/>
</dbReference>
<dbReference type="InterPro" id="IPR011854">
    <property type="entry name" value="HypE"/>
</dbReference>
<dbReference type="AlphaFoldDB" id="A0A645DYX9"/>
<dbReference type="PANTHER" id="PTHR30303">
    <property type="entry name" value="HYDROGENASE ISOENZYMES FORMATION PROTEIN HYPE"/>
    <property type="match status" value="1"/>
</dbReference>
<reference evidence="2" key="1">
    <citation type="submission" date="2019-08" db="EMBL/GenBank/DDBJ databases">
        <authorList>
            <person name="Kucharzyk K."/>
            <person name="Murdoch R.W."/>
            <person name="Higgins S."/>
            <person name="Loffler F."/>
        </authorList>
    </citation>
    <scope>NUCLEOTIDE SEQUENCE</scope>
</reference>
<evidence type="ECO:0000313" key="2">
    <source>
        <dbReference type="EMBL" id="MPM94348.1"/>
    </source>
</evidence>
<evidence type="ECO:0000259" key="1">
    <source>
        <dbReference type="Pfam" id="PF02769"/>
    </source>
</evidence>
<gene>
    <name evidence="2" type="ORF">SDC9_141494</name>
</gene>
<protein>
    <recommendedName>
        <fullName evidence="1">PurM-like C-terminal domain-containing protein</fullName>
    </recommendedName>
</protein>
<dbReference type="SUPFAM" id="SSF56042">
    <property type="entry name" value="PurM C-terminal domain-like"/>
    <property type="match status" value="1"/>
</dbReference>
<dbReference type="PANTHER" id="PTHR30303:SF4">
    <property type="entry name" value="HYDROGENASE EXPRESSION_FORMATION PROTEIN HYPE"/>
    <property type="match status" value="1"/>
</dbReference>
<dbReference type="EMBL" id="VSSQ01041003">
    <property type="protein sequence ID" value="MPM94348.1"/>
    <property type="molecule type" value="Genomic_DNA"/>
</dbReference>
<feature type="domain" description="PurM-like C-terminal" evidence="1">
    <location>
        <begin position="1"/>
        <end position="87"/>
    </location>
</feature>
<comment type="caution">
    <text evidence="2">The sequence shown here is derived from an EMBL/GenBank/DDBJ whole genome shotgun (WGS) entry which is preliminary data.</text>
</comment>
<organism evidence="2">
    <name type="scientific">bioreactor metagenome</name>
    <dbReference type="NCBI Taxonomy" id="1076179"/>
    <lineage>
        <taxon>unclassified sequences</taxon>
        <taxon>metagenomes</taxon>
        <taxon>ecological metagenomes</taxon>
    </lineage>
</organism>
<dbReference type="InterPro" id="IPR036676">
    <property type="entry name" value="PurM-like_C_sf"/>
</dbReference>
<proteinExistence type="predicted"/>
<accession>A0A645DYX9</accession>
<dbReference type="Gene3D" id="3.90.650.10">
    <property type="entry name" value="PurM-like C-terminal domain"/>
    <property type="match status" value="1"/>
</dbReference>
<sequence length="110" mass="11537">MHDVTEGGVLGAVWELAYANGCGAEIFSDRISICAETRALCAEAGLDPLRLIGSGSLLIACKEGETLVHALKSRGIEAAVIGRAIAGTACLFDGDAMEEPHADELYKLYL</sequence>
<dbReference type="Pfam" id="PF02769">
    <property type="entry name" value="AIRS_C"/>
    <property type="match status" value="1"/>
</dbReference>
<dbReference type="GO" id="GO:0051604">
    <property type="term" value="P:protein maturation"/>
    <property type="evidence" value="ECO:0007669"/>
    <property type="project" value="TreeGrafter"/>
</dbReference>